<keyword evidence="6" id="KW-0858">Xylan degradation</keyword>
<dbReference type="Pfam" id="PF00331">
    <property type="entry name" value="Glyco_hydro_10"/>
    <property type="match status" value="1"/>
</dbReference>
<feature type="chain" id="PRO_5045161877" description="Beta-xylanase" evidence="11">
    <location>
        <begin position="20"/>
        <end position="337"/>
    </location>
</feature>
<comment type="subcellular location">
    <subcellularLocation>
        <location evidence="2">Secreted</location>
    </subcellularLocation>
</comment>
<dbReference type="Proteomes" id="UP001498398">
    <property type="component" value="Unassembled WGS sequence"/>
</dbReference>
<evidence type="ECO:0000259" key="12">
    <source>
        <dbReference type="PROSITE" id="PS51760"/>
    </source>
</evidence>
<comment type="caution">
    <text evidence="13">The sequence shown here is derived from an EMBL/GenBank/DDBJ whole genome shotgun (WGS) entry which is preliminary data.</text>
</comment>
<organism evidence="13 14">
    <name type="scientific">Marasmiellus scandens</name>
    <dbReference type="NCBI Taxonomy" id="2682957"/>
    <lineage>
        <taxon>Eukaryota</taxon>
        <taxon>Fungi</taxon>
        <taxon>Dikarya</taxon>
        <taxon>Basidiomycota</taxon>
        <taxon>Agaricomycotina</taxon>
        <taxon>Agaricomycetes</taxon>
        <taxon>Agaricomycetidae</taxon>
        <taxon>Agaricales</taxon>
        <taxon>Marasmiineae</taxon>
        <taxon>Omphalotaceae</taxon>
        <taxon>Marasmiellus</taxon>
    </lineage>
</organism>
<evidence type="ECO:0000256" key="9">
    <source>
        <dbReference type="ARBA" id="ARBA00023326"/>
    </source>
</evidence>
<evidence type="ECO:0000256" key="5">
    <source>
        <dbReference type="ARBA" id="ARBA00022525"/>
    </source>
</evidence>
<evidence type="ECO:0000256" key="1">
    <source>
        <dbReference type="ARBA" id="ARBA00000681"/>
    </source>
</evidence>
<reference evidence="13 14" key="1">
    <citation type="submission" date="2024-01" db="EMBL/GenBank/DDBJ databases">
        <title>A draft genome for the cacao thread blight pathogen Marasmiellus scandens.</title>
        <authorList>
            <person name="Baruah I.K."/>
            <person name="Leung J."/>
            <person name="Bukari Y."/>
            <person name="Amoako-Attah I."/>
            <person name="Meinhardt L.W."/>
            <person name="Bailey B.A."/>
            <person name="Cohen S.P."/>
        </authorList>
    </citation>
    <scope>NUCLEOTIDE SEQUENCE [LARGE SCALE GENOMIC DNA]</scope>
    <source>
        <strain evidence="13 14">GH-19</strain>
    </source>
</reference>
<dbReference type="PANTHER" id="PTHR31490">
    <property type="entry name" value="GLYCOSYL HYDROLASE"/>
    <property type="match status" value="1"/>
</dbReference>
<keyword evidence="7 10" id="KW-0378">Hydrolase</keyword>
<dbReference type="EC" id="3.2.1.8" evidence="10"/>
<keyword evidence="5" id="KW-0964">Secreted</keyword>
<comment type="pathway">
    <text evidence="3">Glycan degradation; xylan degradation.</text>
</comment>
<evidence type="ECO:0000256" key="3">
    <source>
        <dbReference type="ARBA" id="ARBA00004851"/>
    </source>
</evidence>
<evidence type="ECO:0000256" key="8">
    <source>
        <dbReference type="ARBA" id="ARBA00023277"/>
    </source>
</evidence>
<keyword evidence="8 10" id="KW-0119">Carbohydrate metabolism</keyword>
<protein>
    <recommendedName>
        <fullName evidence="10">Beta-xylanase</fullName>
        <ecNumber evidence="10">3.2.1.8</ecNumber>
    </recommendedName>
</protein>
<comment type="similarity">
    <text evidence="4 10">Belongs to the glycosyl hydrolase 10 (cellulase F) family.</text>
</comment>
<dbReference type="InterPro" id="IPR001000">
    <property type="entry name" value="GH10_dom"/>
</dbReference>
<accession>A0ABR1IXZ8</accession>
<dbReference type="EMBL" id="JBANRG010000052">
    <property type="protein sequence ID" value="KAK7444076.1"/>
    <property type="molecule type" value="Genomic_DNA"/>
</dbReference>
<evidence type="ECO:0000313" key="13">
    <source>
        <dbReference type="EMBL" id="KAK7444076.1"/>
    </source>
</evidence>
<name>A0ABR1IXZ8_9AGAR</name>
<sequence length="337" mass="36261">MKLSASLASLLPFILLVTAQSTDLNDAAVAAGKLYFGTETDAGTAEMSDSAFLELATNSAMFGQITAGNSFKWDSTEPAQGQFSFTNSDALAAFAQQNGQILRGHNCVWYNQLPSWVSSGGFDASTLTGILQDHVTTVVDHFKGQIWDVVNEPFNDDGTQRSFVFTDTIGPSYIDTALQAAQAADPDAKLYINDYNIEGSGAKASAMMDLIQDLKSRDIPIDGVGLQGHFIVGELPSDLQETLQAFADLGVEVAYTELDIRTTLPATQDMLDQQQQDYQTVVSACMAVEQCVGVTMWGFTDKYSWIPGTFSGMGAALPWDEDFQTKPAYDGIVAALG</sequence>
<dbReference type="Gene3D" id="3.20.20.80">
    <property type="entry name" value="Glycosidases"/>
    <property type="match status" value="1"/>
</dbReference>
<evidence type="ECO:0000256" key="7">
    <source>
        <dbReference type="ARBA" id="ARBA00022801"/>
    </source>
</evidence>
<dbReference type="SUPFAM" id="SSF51445">
    <property type="entry name" value="(Trans)glycosidases"/>
    <property type="match status" value="1"/>
</dbReference>
<dbReference type="PROSITE" id="PS51760">
    <property type="entry name" value="GH10_2"/>
    <property type="match status" value="1"/>
</dbReference>
<keyword evidence="11" id="KW-0732">Signal</keyword>
<keyword evidence="9 10" id="KW-0624">Polysaccharide degradation</keyword>
<evidence type="ECO:0000256" key="11">
    <source>
        <dbReference type="SAM" id="SignalP"/>
    </source>
</evidence>
<evidence type="ECO:0000313" key="14">
    <source>
        <dbReference type="Proteomes" id="UP001498398"/>
    </source>
</evidence>
<evidence type="ECO:0000256" key="4">
    <source>
        <dbReference type="ARBA" id="ARBA00007495"/>
    </source>
</evidence>
<evidence type="ECO:0000256" key="2">
    <source>
        <dbReference type="ARBA" id="ARBA00004613"/>
    </source>
</evidence>
<gene>
    <name evidence="13" type="ORF">VKT23_015474</name>
</gene>
<dbReference type="PANTHER" id="PTHR31490:SF35">
    <property type="entry name" value="ENDO-1,4-BETA-XYLANASE"/>
    <property type="match status" value="1"/>
</dbReference>
<feature type="domain" description="GH10" evidence="12">
    <location>
        <begin position="18"/>
        <end position="335"/>
    </location>
</feature>
<feature type="signal peptide" evidence="11">
    <location>
        <begin position="1"/>
        <end position="19"/>
    </location>
</feature>
<dbReference type="PRINTS" id="PR00134">
    <property type="entry name" value="GLHYDRLASE10"/>
</dbReference>
<dbReference type="SMART" id="SM00633">
    <property type="entry name" value="Glyco_10"/>
    <property type="match status" value="1"/>
</dbReference>
<dbReference type="InterPro" id="IPR044846">
    <property type="entry name" value="GH10"/>
</dbReference>
<keyword evidence="14" id="KW-1185">Reference proteome</keyword>
<dbReference type="InterPro" id="IPR017853">
    <property type="entry name" value="GH"/>
</dbReference>
<keyword evidence="10" id="KW-0326">Glycosidase</keyword>
<comment type="catalytic activity">
    <reaction evidence="1 10">
        <text>Endohydrolysis of (1-&gt;4)-beta-D-xylosidic linkages in xylans.</text>
        <dbReference type="EC" id="3.2.1.8"/>
    </reaction>
</comment>
<proteinExistence type="inferred from homology"/>
<evidence type="ECO:0000256" key="10">
    <source>
        <dbReference type="RuleBase" id="RU361174"/>
    </source>
</evidence>
<evidence type="ECO:0000256" key="6">
    <source>
        <dbReference type="ARBA" id="ARBA00022651"/>
    </source>
</evidence>